<feature type="transmembrane region" description="Helical" evidence="1">
    <location>
        <begin position="52"/>
        <end position="73"/>
    </location>
</feature>
<keyword evidence="3" id="KW-0808">Transferase</keyword>
<keyword evidence="1" id="KW-0812">Transmembrane</keyword>
<dbReference type="AlphaFoldDB" id="A0A6N2R6L7"/>
<keyword evidence="1" id="KW-1133">Transmembrane helix</keyword>
<dbReference type="EC" id="2.7.13.3" evidence="3"/>
<dbReference type="Pfam" id="PF06580">
    <property type="entry name" value="His_kinase"/>
    <property type="match status" value="1"/>
</dbReference>
<dbReference type="EMBL" id="CACRSZ010000004">
    <property type="protein sequence ID" value="VYS75761.1"/>
    <property type="molecule type" value="Genomic_DNA"/>
</dbReference>
<dbReference type="RefSeq" id="WP_156729267.1">
    <property type="nucleotide sequence ID" value="NZ_CACRSZ010000004.1"/>
</dbReference>
<feature type="domain" description="Signal transduction histidine kinase internal region" evidence="2">
    <location>
        <begin position="172"/>
        <end position="249"/>
    </location>
</feature>
<evidence type="ECO:0000259" key="2">
    <source>
        <dbReference type="Pfam" id="PF06580"/>
    </source>
</evidence>
<evidence type="ECO:0000313" key="3">
    <source>
        <dbReference type="EMBL" id="VYS75761.1"/>
    </source>
</evidence>
<protein>
    <submittedName>
        <fullName evidence="3">Putative sensor-like histidine kinase</fullName>
        <ecNumber evidence="3">2.7.13.3</ecNumber>
    </submittedName>
</protein>
<dbReference type="InterPro" id="IPR010559">
    <property type="entry name" value="Sig_transdc_His_kin_internal"/>
</dbReference>
<organism evidence="3">
    <name type="scientific">Bacteroides faecis</name>
    <dbReference type="NCBI Taxonomy" id="674529"/>
    <lineage>
        <taxon>Bacteria</taxon>
        <taxon>Pseudomonadati</taxon>
        <taxon>Bacteroidota</taxon>
        <taxon>Bacteroidia</taxon>
        <taxon>Bacteroidales</taxon>
        <taxon>Bacteroidaceae</taxon>
        <taxon>Bacteroides</taxon>
    </lineage>
</organism>
<proteinExistence type="predicted"/>
<feature type="transmembrane region" description="Helical" evidence="1">
    <location>
        <begin position="124"/>
        <end position="144"/>
    </location>
</feature>
<dbReference type="PANTHER" id="PTHR34220">
    <property type="entry name" value="SENSOR HISTIDINE KINASE YPDA"/>
    <property type="match status" value="1"/>
</dbReference>
<dbReference type="PANTHER" id="PTHR34220:SF7">
    <property type="entry name" value="SENSOR HISTIDINE KINASE YPDA"/>
    <property type="match status" value="1"/>
</dbReference>
<reference evidence="3" key="1">
    <citation type="submission" date="2019-11" db="EMBL/GenBank/DDBJ databases">
        <authorList>
            <person name="Feng L."/>
        </authorList>
    </citation>
    <scope>NUCLEOTIDE SEQUENCE</scope>
    <source>
        <strain evidence="3">BfaecisLFYP10</strain>
    </source>
</reference>
<sequence length="355" mass="40905">MKKESKTNILNWKNCISLSLIAYGLYIILWLIVGDEDLTVENGGSFMAEMLIDFVLCILFTFMSLLYSHLLFRFIPSEGRSYKRLVIYTCLLFLLNNLMAYGMTEAYNRLLESSFGEAFYMKNVYIYGMIATFISCIYSCAIYLESYIQANDEKSRLETALMKEKEIALQSQLQSLKAQIGPHFMFNNFSILSELIEENPTLAECFLSNLSKVYRYIIQNLERTVISVCEEIRFLDSYLYLIKMRYGESVVVHIEDSLRKEKKSIPPACLQLLVENAIKHNGHSPDAPLSIDILRIENHIVVRNLLSPLLSSIESTGLGQKNIRERYALLSHQEVIIQKTDRDYSVSLPILNNTH</sequence>
<keyword evidence="1" id="KW-0472">Membrane</keyword>
<name>A0A6N2R6L7_9BACE</name>
<gene>
    <name evidence="3" type="ORF">BFLFYP10_05092</name>
</gene>
<accession>A0A6N2R6L7</accession>
<keyword evidence="3" id="KW-0418">Kinase</keyword>
<dbReference type="GO" id="GO:0016020">
    <property type="term" value="C:membrane"/>
    <property type="evidence" value="ECO:0007669"/>
    <property type="project" value="InterPro"/>
</dbReference>
<evidence type="ECO:0000256" key="1">
    <source>
        <dbReference type="SAM" id="Phobius"/>
    </source>
</evidence>
<dbReference type="GO" id="GO:0000155">
    <property type="term" value="F:phosphorelay sensor kinase activity"/>
    <property type="evidence" value="ECO:0007669"/>
    <property type="project" value="InterPro"/>
</dbReference>
<dbReference type="InterPro" id="IPR050640">
    <property type="entry name" value="Bact_2-comp_sensor_kinase"/>
</dbReference>
<feature type="transmembrane region" description="Helical" evidence="1">
    <location>
        <begin position="12"/>
        <end position="32"/>
    </location>
</feature>
<feature type="transmembrane region" description="Helical" evidence="1">
    <location>
        <begin position="85"/>
        <end position="104"/>
    </location>
</feature>